<proteinExistence type="predicted"/>
<comment type="caution">
    <text evidence="1">The sequence shown here is derived from an EMBL/GenBank/DDBJ whole genome shotgun (WGS) entry which is preliminary data.</text>
</comment>
<keyword evidence="2" id="KW-1185">Reference proteome</keyword>
<dbReference type="Proteomes" id="UP000018888">
    <property type="component" value="Unassembled WGS sequence"/>
</dbReference>
<gene>
    <name evidence="1" type="ORF">GLOIN_2v1591722</name>
</gene>
<organism evidence="1 2">
    <name type="scientific">Rhizophagus irregularis (strain DAOM 181602 / DAOM 197198 / MUCL 43194)</name>
    <name type="common">Arbuscular mycorrhizal fungus</name>
    <name type="synonym">Glomus intraradices</name>
    <dbReference type="NCBI Taxonomy" id="747089"/>
    <lineage>
        <taxon>Eukaryota</taxon>
        <taxon>Fungi</taxon>
        <taxon>Fungi incertae sedis</taxon>
        <taxon>Mucoromycota</taxon>
        <taxon>Glomeromycotina</taxon>
        <taxon>Glomeromycetes</taxon>
        <taxon>Glomerales</taxon>
        <taxon>Glomeraceae</taxon>
        <taxon>Rhizophagus</taxon>
    </lineage>
</organism>
<dbReference type="EMBL" id="AUPC02000090">
    <property type="protein sequence ID" value="POG72891.1"/>
    <property type="molecule type" value="Genomic_DNA"/>
</dbReference>
<name>A0A2H5SI00_RHIID</name>
<dbReference type="AlphaFoldDB" id="A0A2H5SI00"/>
<evidence type="ECO:0000313" key="2">
    <source>
        <dbReference type="Proteomes" id="UP000018888"/>
    </source>
</evidence>
<accession>A0A2H5SI00</accession>
<reference evidence="1 2" key="2">
    <citation type="journal article" date="2018" name="New Phytol.">
        <title>High intraspecific genome diversity in the model arbuscular mycorrhizal symbiont Rhizophagus irregularis.</title>
        <authorList>
            <person name="Chen E.C.H."/>
            <person name="Morin E."/>
            <person name="Beaudet D."/>
            <person name="Noel J."/>
            <person name="Yildirir G."/>
            <person name="Ndikumana S."/>
            <person name="Charron P."/>
            <person name="St-Onge C."/>
            <person name="Giorgi J."/>
            <person name="Kruger M."/>
            <person name="Marton T."/>
            <person name="Ropars J."/>
            <person name="Grigoriev I.V."/>
            <person name="Hainaut M."/>
            <person name="Henrissat B."/>
            <person name="Roux C."/>
            <person name="Martin F."/>
            <person name="Corradi N."/>
        </authorList>
    </citation>
    <scope>NUCLEOTIDE SEQUENCE [LARGE SCALE GENOMIC DNA]</scope>
    <source>
        <strain evidence="1 2">DAOM 197198</strain>
    </source>
</reference>
<evidence type="ECO:0000313" key="1">
    <source>
        <dbReference type="EMBL" id="POG72891.1"/>
    </source>
</evidence>
<sequence>MYIMDNKCKKRGCPCLRYRAKENEKDECVFCNHSIGFHEFPSVNINEHPYGRCNEDDCDCQRYKEETLYKCTYCGHPLGFHHRWNHDNTQITSIAVPSSTITTQITPLPHARNISRNAGRPRTDRVTIKHLICFDKALSNRIPKKGTSLWLNLKNKNLIKENIKIFKATPEEIYNNILNLFSEELNGQGWILYSASSGQPIKVNGEISFDLIKSHTTKAMKKLYIGPSDYNIANDDSNLLLPQVNMDNSVDVGNAGTSANMQNMQIINLPLQSSSVPEVDDFFNGFEDEFDNYITLPSS</sequence>
<protein>
    <submittedName>
        <fullName evidence="1">Uncharacterized protein</fullName>
    </submittedName>
</protein>
<dbReference type="VEuPathDB" id="FungiDB:RhiirFUN_008934"/>
<reference evidence="1 2" key="1">
    <citation type="journal article" date="2013" name="Proc. Natl. Acad. Sci. U.S.A.">
        <title>Genome of an arbuscular mycorrhizal fungus provides insight into the oldest plant symbiosis.</title>
        <authorList>
            <person name="Tisserant E."/>
            <person name="Malbreil M."/>
            <person name="Kuo A."/>
            <person name="Kohler A."/>
            <person name="Symeonidi A."/>
            <person name="Balestrini R."/>
            <person name="Charron P."/>
            <person name="Duensing N."/>
            <person name="Frei Dit Frey N."/>
            <person name="Gianinazzi-Pearson V."/>
            <person name="Gilbert L.B."/>
            <person name="Handa Y."/>
            <person name="Herr J.R."/>
            <person name="Hijri M."/>
            <person name="Koul R."/>
            <person name="Kawaguchi M."/>
            <person name="Krajinski F."/>
            <person name="Lammers P.J."/>
            <person name="Masclaux F.G."/>
            <person name="Murat C."/>
            <person name="Morin E."/>
            <person name="Ndikumana S."/>
            <person name="Pagni M."/>
            <person name="Petitpierre D."/>
            <person name="Requena N."/>
            <person name="Rosikiewicz P."/>
            <person name="Riley R."/>
            <person name="Saito K."/>
            <person name="San Clemente H."/>
            <person name="Shapiro H."/>
            <person name="van Tuinen D."/>
            <person name="Becard G."/>
            <person name="Bonfante P."/>
            <person name="Paszkowski U."/>
            <person name="Shachar-Hill Y.Y."/>
            <person name="Tuskan G.A."/>
            <person name="Young P.W."/>
            <person name="Sanders I.R."/>
            <person name="Henrissat B."/>
            <person name="Rensing S.A."/>
            <person name="Grigoriev I.V."/>
            <person name="Corradi N."/>
            <person name="Roux C."/>
            <person name="Martin F."/>
        </authorList>
    </citation>
    <scope>NUCLEOTIDE SEQUENCE [LARGE SCALE GENOMIC DNA]</scope>
    <source>
        <strain evidence="1 2">DAOM 197198</strain>
    </source>
</reference>